<dbReference type="PANTHER" id="PTHR35372:SF2">
    <property type="entry name" value="SF3 HELICASE DOMAIN-CONTAINING PROTEIN"/>
    <property type="match status" value="1"/>
</dbReference>
<dbReference type="InterPro" id="IPR027417">
    <property type="entry name" value="P-loop_NTPase"/>
</dbReference>
<dbReference type="InterPro" id="IPR051620">
    <property type="entry name" value="ORF904-like_C"/>
</dbReference>
<reference evidence="5 6" key="1">
    <citation type="submission" date="2019-04" db="EMBL/GenBank/DDBJ databases">
        <authorList>
            <person name="Feng G."/>
            <person name="Zhu H."/>
        </authorList>
    </citation>
    <scope>NUCLEOTIDE SEQUENCE [LARGE SCALE GENOMIC DNA]</scope>
    <source>
        <strain evidence="5 6">6HR-1</strain>
    </source>
</reference>
<gene>
    <name evidence="5" type="ORF">EU555_35435</name>
</gene>
<dbReference type="Gene3D" id="3.40.50.300">
    <property type="entry name" value="P-loop containing nucleotide triphosphate hydrolases"/>
    <property type="match status" value="1"/>
</dbReference>
<evidence type="ECO:0000313" key="5">
    <source>
        <dbReference type="EMBL" id="TGD91900.1"/>
    </source>
</evidence>
<dbReference type="InterPro" id="IPR006500">
    <property type="entry name" value="Helicase_put_C_phage/plasmid"/>
</dbReference>
<proteinExistence type="predicted"/>
<evidence type="ECO:0000259" key="4">
    <source>
        <dbReference type="PROSITE" id="PS51206"/>
    </source>
</evidence>
<keyword evidence="2" id="KW-0378">Hydrolase</keyword>
<comment type="caution">
    <text evidence="5">The sequence shown here is derived from an EMBL/GenBank/DDBJ whole genome shotgun (WGS) entry which is preliminary data.</text>
</comment>
<dbReference type="GO" id="GO:0004386">
    <property type="term" value="F:helicase activity"/>
    <property type="evidence" value="ECO:0007669"/>
    <property type="project" value="UniProtKB-KW"/>
</dbReference>
<accession>A0A4Z0NE11</accession>
<dbReference type="InterPro" id="IPR014818">
    <property type="entry name" value="Phage/plasmid_primase_P4_C"/>
</dbReference>
<sequence length="545" mass="60753">MRTPQNRPAPSGPETGEPIGADIVAACAELEQNDTANGRRLLSHFGADLLHVREVGWHTWAGRLWRREGGDEAVTRLAQRTAQRIALEADVLGLIAGERAIVDAARELRRKSPDDLNAEDRSAIDAADDVLDALAGRRVARRKFSVQSGNAPKINAMISQALPYKTISPSDLDADPLLFNCENVTLALSRIVDPESEGDQHLRYRLRVDPVEHNRAHCITKLAPVVYDPKATCPKWDEFMEKFQPNENVRRFLQVFHGLAMTGLTGAQCFVYNYGTGANGKSTFMEALAALYGGYSDLLNAESITGQGQRRGDQATPDFAELPGVRYLRISELPRGEDLREALVKSLTGGEEIKARHLNKGFFKFRPCFKAAMSGNDMPKIGGTDHGIWRRLRLVKWSVMIPEGERRPMKEVLAEFEAERSGILNWLLAGLDIYMQEGLVTPKEVTDATQAYRDEMDPIAAFMEDCLAQCDGHHETARDVYLAFVRWCNANAIRPWKETFFGRVLPQKGIVKEKTRVRRYLNIKLHDVPDASAEVLAPPVGGEGR</sequence>
<dbReference type="PANTHER" id="PTHR35372">
    <property type="entry name" value="ATP BINDING PROTEIN-RELATED"/>
    <property type="match status" value="1"/>
</dbReference>
<name>A0A4Z0NE11_9HYPH</name>
<dbReference type="AlphaFoldDB" id="A0A4Z0NE11"/>
<dbReference type="SMART" id="SM00885">
    <property type="entry name" value="D5_N"/>
    <property type="match status" value="1"/>
</dbReference>
<keyword evidence="3" id="KW-0067">ATP-binding</keyword>
<dbReference type="NCBIfam" id="TIGR01613">
    <property type="entry name" value="primase_Cterm"/>
    <property type="match status" value="1"/>
</dbReference>
<dbReference type="RefSeq" id="WP_135420026.1">
    <property type="nucleotide sequence ID" value="NZ_SRLB01000070.1"/>
</dbReference>
<dbReference type="SUPFAM" id="SSF52540">
    <property type="entry name" value="P-loop containing nucleoside triphosphate hydrolases"/>
    <property type="match status" value="1"/>
</dbReference>
<organism evidence="5 6">
    <name type="scientific">Methylobacterium nonmethylotrophicum</name>
    <dbReference type="NCBI Taxonomy" id="1141884"/>
    <lineage>
        <taxon>Bacteria</taxon>
        <taxon>Pseudomonadati</taxon>
        <taxon>Pseudomonadota</taxon>
        <taxon>Alphaproteobacteria</taxon>
        <taxon>Hyphomicrobiales</taxon>
        <taxon>Methylobacteriaceae</taxon>
        <taxon>Methylobacterium</taxon>
    </lineage>
</organism>
<dbReference type="GO" id="GO:0016787">
    <property type="term" value="F:hydrolase activity"/>
    <property type="evidence" value="ECO:0007669"/>
    <property type="project" value="UniProtKB-KW"/>
</dbReference>
<evidence type="ECO:0000313" key="6">
    <source>
        <dbReference type="Proteomes" id="UP000297535"/>
    </source>
</evidence>
<dbReference type="InterPro" id="IPR014015">
    <property type="entry name" value="Helicase_SF3_DNA-vir"/>
</dbReference>
<dbReference type="PROSITE" id="PS51206">
    <property type="entry name" value="SF3_HELICASE_1"/>
    <property type="match status" value="1"/>
</dbReference>
<dbReference type="Pfam" id="PF08706">
    <property type="entry name" value="D5_N"/>
    <property type="match status" value="1"/>
</dbReference>
<feature type="domain" description="SF3 helicase" evidence="4">
    <location>
        <begin position="247"/>
        <end position="410"/>
    </location>
</feature>
<evidence type="ECO:0000256" key="1">
    <source>
        <dbReference type="ARBA" id="ARBA00022741"/>
    </source>
</evidence>
<dbReference type="OrthoDB" id="9763644at2"/>
<evidence type="ECO:0000256" key="2">
    <source>
        <dbReference type="ARBA" id="ARBA00022801"/>
    </source>
</evidence>
<keyword evidence="6" id="KW-1185">Reference proteome</keyword>
<dbReference type="Proteomes" id="UP000297535">
    <property type="component" value="Unassembled WGS sequence"/>
</dbReference>
<dbReference type="EMBL" id="SRLB01000070">
    <property type="protein sequence ID" value="TGD91900.1"/>
    <property type="molecule type" value="Genomic_DNA"/>
</dbReference>
<keyword evidence="1" id="KW-0547">Nucleotide-binding</keyword>
<protein>
    <submittedName>
        <fullName evidence="5">DNA primase</fullName>
    </submittedName>
</protein>
<evidence type="ECO:0000256" key="3">
    <source>
        <dbReference type="ARBA" id="ARBA00022840"/>
    </source>
</evidence>
<dbReference type="GO" id="GO:0005524">
    <property type="term" value="F:ATP binding"/>
    <property type="evidence" value="ECO:0007669"/>
    <property type="project" value="UniProtKB-KW"/>
</dbReference>